<reference evidence="1 2" key="1">
    <citation type="journal article" date="2015" name="Genome Biol.">
        <title>Comparative genomics of Steinernema reveals deeply conserved gene regulatory networks.</title>
        <authorList>
            <person name="Dillman A.R."/>
            <person name="Macchietto M."/>
            <person name="Porter C.F."/>
            <person name="Rogers A."/>
            <person name="Williams B."/>
            <person name="Antoshechkin I."/>
            <person name="Lee M.M."/>
            <person name="Goodwin Z."/>
            <person name="Lu X."/>
            <person name="Lewis E.E."/>
            <person name="Goodrich-Blair H."/>
            <person name="Stock S.P."/>
            <person name="Adams B.J."/>
            <person name="Sternberg P.W."/>
            <person name="Mortazavi A."/>
        </authorList>
    </citation>
    <scope>NUCLEOTIDE SEQUENCE [LARGE SCALE GENOMIC DNA]</scope>
    <source>
        <strain evidence="1 2">ALL</strain>
    </source>
</reference>
<dbReference type="OrthoDB" id="5814086at2759"/>
<evidence type="ECO:0000313" key="1">
    <source>
        <dbReference type="EMBL" id="TKR82828.1"/>
    </source>
</evidence>
<gene>
    <name evidence="1" type="ORF">L596_016503</name>
</gene>
<organism evidence="1 2">
    <name type="scientific">Steinernema carpocapsae</name>
    <name type="common">Entomopathogenic nematode</name>
    <dbReference type="NCBI Taxonomy" id="34508"/>
    <lineage>
        <taxon>Eukaryota</taxon>
        <taxon>Metazoa</taxon>
        <taxon>Ecdysozoa</taxon>
        <taxon>Nematoda</taxon>
        <taxon>Chromadorea</taxon>
        <taxon>Rhabditida</taxon>
        <taxon>Tylenchina</taxon>
        <taxon>Panagrolaimomorpha</taxon>
        <taxon>Strongyloidoidea</taxon>
        <taxon>Steinernematidae</taxon>
        <taxon>Steinernema</taxon>
    </lineage>
</organism>
<accession>A0A4U5NI98</accession>
<keyword evidence="2" id="KW-1185">Reference proteome</keyword>
<comment type="caution">
    <text evidence="1">The sequence shown here is derived from an EMBL/GenBank/DDBJ whole genome shotgun (WGS) entry which is preliminary data.</text>
</comment>
<dbReference type="Proteomes" id="UP000298663">
    <property type="component" value="Unassembled WGS sequence"/>
</dbReference>
<dbReference type="AlphaFoldDB" id="A0A4U5NI98"/>
<dbReference type="EMBL" id="AZBU02000004">
    <property type="protein sequence ID" value="TKR82828.1"/>
    <property type="molecule type" value="Genomic_DNA"/>
</dbReference>
<reference evidence="1 2" key="2">
    <citation type="journal article" date="2019" name="G3 (Bethesda)">
        <title>Hybrid Assembly of the Genome of the Entomopathogenic Nematode Steinernema carpocapsae Identifies the X-Chromosome.</title>
        <authorList>
            <person name="Serra L."/>
            <person name="Macchietto M."/>
            <person name="Macias-Munoz A."/>
            <person name="McGill C.J."/>
            <person name="Rodriguez I.M."/>
            <person name="Rodriguez B."/>
            <person name="Murad R."/>
            <person name="Mortazavi A."/>
        </authorList>
    </citation>
    <scope>NUCLEOTIDE SEQUENCE [LARGE SCALE GENOMIC DNA]</scope>
    <source>
        <strain evidence="1 2">ALL</strain>
    </source>
</reference>
<evidence type="ECO:0000313" key="2">
    <source>
        <dbReference type="Proteomes" id="UP000298663"/>
    </source>
</evidence>
<name>A0A4U5NI98_STECR</name>
<proteinExistence type="predicted"/>
<protein>
    <submittedName>
        <fullName evidence="1">Uncharacterized protein</fullName>
    </submittedName>
</protein>
<sequence length="107" mass="12254">MFTTTTTMATFNRSSRCTFFDHSINPNGDLQYTLNVNVIYFEKMRVSEVHSLISCDDAALRVPQHIESGRMANQIECITHYIMAQVKFGLLRISRGELHPEQANDDL</sequence>